<proteinExistence type="inferred from homology"/>
<dbReference type="Gene3D" id="3.90.220.20">
    <property type="entry name" value="DNA methylase specificity domains"/>
    <property type="match status" value="2"/>
</dbReference>
<organism evidence="5 6">
    <name type="scientific">Roseateles aquae</name>
    <dbReference type="NCBI Taxonomy" id="3077235"/>
    <lineage>
        <taxon>Bacteria</taxon>
        <taxon>Pseudomonadati</taxon>
        <taxon>Pseudomonadota</taxon>
        <taxon>Betaproteobacteria</taxon>
        <taxon>Burkholderiales</taxon>
        <taxon>Sphaerotilaceae</taxon>
        <taxon>Roseateles</taxon>
    </lineage>
</organism>
<evidence type="ECO:0000256" key="3">
    <source>
        <dbReference type="ARBA" id="ARBA00023125"/>
    </source>
</evidence>
<protein>
    <submittedName>
        <fullName evidence="5">Restriction endonuclease subunit S</fullName>
    </submittedName>
</protein>
<accession>A0ABU3PCZ2</accession>
<dbReference type="PANTHER" id="PTHR30408">
    <property type="entry name" value="TYPE-1 RESTRICTION ENZYME ECOKI SPECIFICITY PROTEIN"/>
    <property type="match status" value="1"/>
</dbReference>
<dbReference type="InterPro" id="IPR000055">
    <property type="entry name" value="Restrct_endonuc_typeI_TRD"/>
</dbReference>
<dbReference type="Pfam" id="PF01420">
    <property type="entry name" value="Methylase_S"/>
    <property type="match status" value="1"/>
</dbReference>
<comment type="similarity">
    <text evidence="1">Belongs to the type-I restriction system S methylase family.</text>
</comment>
<comment type="caution">
    <text evidence="5">The sequence shown here is derived from an EMBL/GenBank/DDBJ whole genome shotgun (WGS) entry which is preliminary data.</text>
</comment>
<evidence type="ECO:0000256" key="1">
    <source>
        <dbReference type="ARBA" id="ARBA00010923"/>
    </source>
</evidence>
<evidence type="ECO:0000313" key="5">
    <source>
        <dbReference type="EMBL" id="MDT9000439.1"/>
    </source>
</evidence>
<dbReference type="SUPFAM" id="SSF116734">
    <property type="entry name" value="DNA methylase specificity domain"/>
    <property type="match status" value="2"/>
</dbReference>
<dbReference type="InterPro" id="IPR044946">
    <property type="entry name" value="Restrct_endonuc_typeI_TRD_sf"/>
</dbReference>
<sequence>MSFELTTQSVIELVSDGVLWVEDGNHGENRPLAPEFVDQGTPFVRPDDLSNGTVNFRECDHINEAALKRIRKGKGKAGDIVFTHRATVGRIARVGAGAPDFVANPGVTVYRSKRTDVLDTNYLYYFMQAPYFMRQVWAEAGNTDTFPYVSLTQQRRLKICYPRIETQRAIGEVLGSLDDRITLLREANATLEAIAQALYKSWFVDFDPVRAKREGRPPEGMDEAIAVFFPDGFENSELGQVPKGWRTATLGDCTAYLNRGISPKYIDKGGVLVLNQKCVRDFAVDSTKARRHDPAQRKVEGRELQPGDVLVNSTGVGTLGRVAQLVELEEPSIVDSHVTVVRTNERLSWNFLGLTLMRMQPQIEQFGEGTTGQTELSRGKLAGIPLVVPPVAVVKRFDEIVVPLRKCIAANQVRAKTLAALRESLLPRLISGQLRLPPVETEIAALQ</sequence>
<name>A0ABU3PCZ2_9BURK</name>
<gene>
    <name evidence="5" type="ORF">RQP53_14280</name>
</gene>
<evidence type="ECO:0000313" key="6">
    <source>
        <dbReference type="Proteomes" id="UP001246372"/>
    </source>
</evidence>
<evidence type="ECO:0000259" key="4">
    <source>
        <dbReference type="Pfam" id="PF01420"/>
    </source>
</evidence>
<keyword evidence="6" id="KW-1185">Reference proteome</keyword>
<evidence type="ECO:0000256" key="2">
    <source>
        <dbReference type="ARBA" id="ARBA00022747"/>
    </source>
</evidence>
<dbReference type="PANTHER" id="PTHR30408:SF12">
    <property type="entry name" value="TYPE I RESTRICTION ENZYME MJAVIII SPECIFICITY SUBUNIT"/>
    <property type="match status" value="1"/>
</dbReference>
<keyword evidence="3" id="KW-0238">DNA-binding</keyword>
<feature type="domain" description="Type I restriction modification DNA specificity" evidence="4">
    <location>
        <begin position="37"/>
        <end position="192"/>
    </location>
</feature>
<dbReference type="RefSeq" id="WP_315651022.1">
    <property type="nucleotide sequence ID" value="NZ_JAVXZY010000005.1"/>
</dbReference>
<dbReference type="GO" id="GO:0004519">
    <property type="term" value="F:endonuclease activity"/>
    <property type="evidence" value="ECO:0007669"/>
    <property type="project" value="UniProtKB-KW"/>
</dbReference>
<keyword evidence="5" id="KW-0255">Endonuclease</keyword>
<keyword evidence="5" id="KW-0540">Nuclease</keyword>
<keyword evidence="5" id="KW-0378">Hydrolase</keyword>
<dbReference type="EMBL" id="JAVXZY010000005">
    <property type="protein sequence ID" value="MDT9000439.1"/>
    <property type="molecule type" value="Genomic_DNA"/>
</dbReference>
<reference evidence="5" key="1">
    <citation type="submission" date="2023-09" db="EMBL/GenBank/DDBJ databases">
        <title>Paucibacter sp. APW11 Genome sequencing and assembly.</title>
        <authorList>
            <person name="Kim I."/>
        </authorList>
    </citation>
    <scope>NUCLEOTIDE SEQUENCE</scope>
    <source>
        <strain evidence="5">APW11</strain>
    </source>
</reference>
<keyword evidence="2" id="KW-0680">Restriction system</keyword>
<dbReference type="InterPro" id="IPR052021">
    <property type="entry name" value="Type-I_RS_S_subunit"/>
</dbReference>
<dbReference type="Proteomes" id="UP001246372">
    <property type="component" value="Unassembled WGS sequence"/>
</dbReference>